<protein>
    <submittedName>
        <fullName evidence="2">Uncharacterized protein</fullName>
    </submittedName>
</protein>
<gene>
    <name evidence="2" type="ORF">L798_12256</name>
</gene>
<sequence>MGSQDNGNTVTIAAHGEGDNVSIGGSSTDSTSEDEFTRLKSKRKKERKENLMQRLARSISAQQAAIGMDYQDNEQLLIDLTASSGTGIIPALPRSSNYDDANV</sequence>
<name>A0A067R339_ZOONE</name>
<feature type="compositionally biased region" description="Polar residues" evidence="1">
    <location>
        <begin position="1"/>
        <end position="11"/>
    </location>
</feature>
<accession>A0A067R339</accession>
<proteinExistence type="predicted"/>
<feature type="region of interest" description="Disordered" evidence="1">
    <location>
        <begin position="1"/>
        <end position="51"/>
    </location>
</feature>
<evidence type="ECO:0000256" key="1">
    <source>
        <dbReference type="SAM" id="MobiDB-lite"/>
    </source>
</evidence>
<evidence type="ECO:0000313" key="2">
    <source>
        <dbReference type="EMBL" id="KDR13489.1"/>
    </source>
</evidence>
<dbReference type="EMBL" id="KK852944">
    <property type="protein sequence ID" value="KDR13489.1"/>
    <property type="molecule type" value="Genomic_DNA"/>
</dbReference>
<dbReference type="Proteomes" id="UP000027135">
    <property type="component" value="Unassembled WGS sequence"/>
</dbReference>
<keyword evidence="3" id="KW-1185">Reference proteome</keyword>
<dbReference type="AlphaFoldDB" id="A0A067R339"/>
<reference evidence="2 3" key="1">
    <citation type="journal article" date="2014" name="Nat. Commun.">
        <title>Molecular traces of alternative social organization in a termite genome.</title>
        <authorList>
            <person name="Terrapon N."/>
            <person name="Li C."/>
            <person name="Robertson H.M."/>
            <person name="Ji L."/>
            <person name="Meng X."/>
            <person name="Booth W."/>
            <person name="Chen Z."/>
            <person name="Childers C.P."/>
            <person name="Glastad K.M."/>
            <person name="Gokhale K."/>
            <person name="Gowin J."/>
            <person name="Gronenberg W."/>
            <person name="Hermansen R.A."/>
            <person name="Hu H."/>
            <person name="Hunt B.G."/>
            <person name="Huylmans A.K."/>
            <person name="Khalil S.M."/>
            <person name="Mitchell R.D."/>
            <person name="Munoz-Torres M.C."/>
            <person name="Mustard J.A."/>
            <person name="Pan H."/>
            <person name="Reese J.T."/>
            <person name="Scharf M.E."/>
            <person name="Sun F."/>
            <person name="Vogel H."/>
            <person name="Xiao J."/>
            <person name="Yang W."/>
            <person name="Yang Z."/>
            <person name="Yang Z."/>
            <person name="Zhou J."/>
            <person name="Zhu J."/>
            <person name="Brent C.S."/>
            <person name="Elsik C.G."/>
            <person name="Goodisman M.A."/>
            <person name="Liberles D.A."/>
            <person name="Roe R.M."/>
            <person name="Vargo E.L."/>
            <person name="Vilcinskas A."/>
            <person name="Wang J."/>
            <person name="Bornberg-Bauer E."/>
            <person name="Korb J."/>
            <person name="Zhang G."/>
            <person name="Liebig J."/>
        </authorList>
    </citation>
    <scope>NUCLEOTIDE SEQUENCE [LARGE SCALE GENOMIC DNA]</scope>
    <source>
        <tissue evidence="2">Whole organism</tissue>
    </source>
</reference>
<evidence type="ECO:0000313" key="3">
    <source>
        <dbReference type="Proteomes" id="UP000027135"/>
    </source>
</evidence>
<organism evidence="2 3">
    <name type="scientific">Zootermopsis nevadensis</name>
    <name type="common">Dampwood termite</name>
    <dbReference type="NCBI Taxonomy" id="136037"/>
    <lineage>
        <taxon>Eukaryota</taxon>
        <taxon>Metazoa</taxon>
        <taxon>Ecdysozoa</taxon>
        <taxon>Arthropoda</taxon>
        <taxon>Hexapoda</taxon>
        <taxon>Insecta</taxon>
        <taxon>Pterygota</taxon>
        <taxon>Neoptera</taxon>
        <taxon>Polyneoptera</taxon>
        <taxon>Dictyoptera</taxon>
        <taxon>Blattodea</taxon>
        <taxon>Blattoidea</taxon>
        <taxon>Termitoidae</taxon>
        <taxon>Termopsidae</taxon>
        <taxon>Zootermopsis</taxon>
    </lineage>
</organism>
<dbReference type="InParanoid" id="A0A067R339"/>